<dbReference type="OrthoDB" id="3186544at2"/>
<dbReference type="PANTHER" id="PTHR43252">
    <property type="entry name" value="TRANSCRIPTIONAL REGULATOR YQJI"/>
    <property type="match status" value="1"/>
</dbReference>
<dbReference type="Gene3D" id="1.10.10.10">
    <property type="entry name" value="Winged helix-like DNA-binding domain superfamily/Winged helix DNA-binding domain"/>
    <property type="match status" value="1"/>
</dbReference>
<dbReference type="InterPro" id="IPR036390">
    <property type="entry name" value="WH_DNA-bd_sf"/>
</dbReference>
<dbReference type="InterPro" id="IPR036388">
    <property type="entry name" value="WH-like_DNA-bd_sf"/>
</dbReference>
<dbReference type="GeneID" id="80451633"/>
<name>A0A173LVT2_9MICO</name>
<dbReference type="EMBL" id="AP017457">
    <property type="protein sequence ID" value="BAU98990.1"/>
    <property type="molecule type" value="Genomic_DNA"/>
</dbReference>
<dbReference type="RefSeq" id="WP_096380864.1">
    <property type="nucleotide sequence ID" value="NZ_AP017457.1"/>
</dbReference>
<proteinExistence type="predicted"/>
<dbReference type="Pfam" id="PF03551">
    <property type="entry name" value="PadR"/>
    <property type="match status" value="1"/>
</dbReference>
<dbReference type="KEGG" id="amin:AUMI_14480"/>
<dbReference type="AlphaFoldDB" id="A0A173LVT2"/>
<feature type="domain" description="Transcription regulator PadR N-terminal" evidence="1">
    <location>
        <begin position="7"/>
        <end position="76"/>
    </location>
</feature>
<evidence type="ECO:0000313" key="3">
    <source>
        <dbReference type="Proteomes" id="UP000243847"/>
    </source>
</evidence>
<evidence type="ECO:0000259" key="1">
    <source>
        <dbReference type="Pfam" id="PF03551"/>
    </source>
</evidence>
<dbReference type="InterPro" id="IPR005149">
    <property type="entry name" value="Tscrpt_reg_PadR_N"/>
</dbReference>
<dbReference type="SUPFAM" id="SSF46785">
    <property type="entry name" value="Winged helix' DNA-binding domain"/>
    <property type="match status" value="1"/>
</dbReference>
<accession>A0A173LVT2</accession>
<gene>
    <name evidence="2" type="ORF">AUMI_14480</name>
</gene>
<dbReference type="PANTHER" id="PTHR43252:SF6">
    <property type="entry name" value="NEGATIVE TRANSCRIPTION REGULATOR PADR"/>
    <property type="match status" value="1"/>
</dbReference>
<evidence type="ECO:0000313" key="2">
    <source>
        <dbReference type="EMBL" id="BAU98990.1"/>
    </source>
</evidence>
<reference evidence="2 3" key="1">
    <citation type="journal article" date="2016" name="Genome Announc.">
        <title>Complete Genome Sequence of Aurantimicrobium minutum Type Strain KNCT, a Planktonic Ultramicrobacterium Isolated from River Water.</title>
        <authorList>
            <person name="Nakai R."/>
            <person name="Fujisawa T."/>
            <person name="Nakamura Y."/>
            <person name="Nishide H."/>
            <person name="Uchiyama I."/>
            <person name="Baba T."/>
            <person name="Toyoda A."/>
            <person name="Fujiyama A."/>
            <person name="Naganuma T."/>
            <person name="Niki H."/>
        </authorList>
    </citation>
    <scope>NUCLEOTIDE SEQUENCE [LARGE SCALE GENOMIC DNA]</scope>
    <source>
        <strain evidence="2 3">KNC</strain>
    </source>
</reference>
<protein>
    <submittedName>
        <fullName evidence="2">PadR family transcriptional regulator</fullName>
    </submittedName>
</protein>
<dbReference type="Proteomes" id="UP000243847">
    <property type="component" value="Chromosome sequence1"/>
</dbReference>
<organism evidence="2 3">
    <name type="scientific">Aurantimicrobium minutum</name>
    <dbReference type="NCBI Taxonomy" id="708131"/>
    <lineage>
        <taxon>Bacteria</taxon>
        <taxon>Bacillati</taxon>
        <taxon>Actinomycetota</taxon>
        <taxon>Actinomycetes</taxon>
        <taxon>Micrococcales</taxon>
        <taxon>Microbacteriaceae</taxon>
        <taxon>Aurantimicrobium</taxon>
    </lineage>
</organism>
<sequence length="178" mass="19283">MAVREAILGILTLGPAYGLQLHAELGARAPHRAKTNVGQVYGTLDRLTTAGLVTHQGLTEDGLPLYALTDSGRDEANNWLSGSTVTSLPEWVDVQDMVLISSSVNKIHATALIHSLKSHLRNDVVETGITPARRLHAQATVRYHEAVSNWLADVGVSDLQEQPHYSLGRPKRGRPAKS</sequence>